<dbReference type="GO" id="GO:0005886">
    <property type="term" value="C:plasma membrane"/>
    <property type="evidence" value="ECO:0007669"/>
    <property type="project" value="UniProtKB-SubCell"/>
</dbReference>
<keyword evidence="5 6" id="KW-0472">Membrane</keyword>
<feature type="transmembrane region" description="Helical" evidence="6">
    <location>
        <begin position="80"/>
        <end position="106"/>
    </location>
</feature>
<evidence type="ECO:0000313" key="8">
    <source>
        <dbReference type="EMBL" id="QJD83032.1"/>
    </source>
</evidence>
<dbReference type="RefSeq" id="WP_169279329.1">
    <property type="nucleotide sequence ID" value="NZ_CP051680.1"/>
</dbReference>
<accession>A0A7Z2ZLG6</accession>
<feature type="transmembrane region" description="Helical" evidence="6">
    <location>
        <begin position="266"/>
        <end position="288"/>
    </location>
</feature>
<dbReference type="GO" id="GO:0055085">
    <property type="term" value="P:transmembrane transport"/>
    <property type="evidence" value="ECO:0007669"/>
    <property type="project" value="InterPro"/>
</dbReference>
<dbReference type="InterPro" id="IPR035906">
    <property type="entry name" value="MetI-like_sf"/>
</dbReference>
<comment type="similarity">
    <text evidence="6">Belongs to the binding-protein-dependent transport system permease family.</text>
</comment>
<evidence type="ECO:0000256" key="4">
    <source>
        <dbReference type="ARBA" id="ARBA00022989"/>
    </source>
</evidence>
<dbReference type="CDD" id="cd06261">
    <property type="entry name" value="TM_PBP2"/>
    <property type="match status" value="1"/>
</dbReference>
<dbReference type="Pfam" id="PF00528">
    <property type="entry name" value="BPD_transp_1"/>
    <property type="match status" value="1"/>
</dbReference>
<dbReference type="AlphaFoldDB" id="A0A7Z2ZLG6"/>
<dbReference type="SUPFAM" id="SSF161098">
    <property type="entry name" value="MetI-like"/>
    <property type="match status" value="1"/>
</dbReference>
<dbReference type="PANTHER" id="PTHR43839:SF3">
    <property type="entry name" value="OLIGOPEPTIDE ABC TRANSPORTER, PERMEASE PROTEIN"/>
    <property type="match status" value="1"/>
</dbReference>
<feature type="transmembrane region" description="Helical" evidence="6">
    <location>
        <begin position="5"/>
        <end position="26"/>
    </location>
</feature>
<gene>
    <name evidence="8" type="ORF">HH215_07505</name>
</gene>
<evidence type="ECO:0000256" key="3">
    <source>
        <dbReference type="ARBA" id="ARBA00022692"/>
    </source>
</evidence>
<evidence type="ECO:0000256" key="6">
    <source>
        <dbReference type="RuleBase" id="RU363032"/>
    </source>
</evidence>
<name>A0A7Z2ZLG6_9BACL</name>
<feature type="transmembrane region" description="Helical" evidence="6">
    <location>
        <begin position="147"/>
        <end position="170"/>
    </location>
</feature>
<evidence type="ECO:0000313" key="9">
    <source>
        <dbReference type="Proteomes" id="UP000502248"/>
    </source>
</evidence>
<dbReference type="Pfam" id="PF12911">
    <property type="entry name" value="OppC_N"/>
    <property type="match status" value="1"/>
</dbReference>
<dbReference type="Gene3D" id="1.10.3720.10">
    <property type="entry name" value="MetI-like"/>
    <property type="match status" value="1"/>
</dbReference>
<dbReference type="InterPro" id="IPR000515">
    <property type="entry name" value="MetI-like"/>
</dbReference>
<keyword evidence="4 6" id="KW-1133">Transmembrane helix</keyword>
<keyword evidence="9" id="KW-1185">Reference proteome</keyword>
<evidence type="ECO:0000256" key="5">
    <source>
        <dbReference type="ARBA" id="ARBA00023136"/>
    </source>
</evidence>
<keyword evidence="3 6" id="KW-0812">Transmembrane</keyword>
<feature type="domain" description="ABC transmembrane type-1" evidence="7">
    <location>
        <begin position="82"/>
        <end position="284"/>
    </location>
</feature>
<feature type="transmembrane region" description="Helical" evidence="6">
    <location>
        <begin position="118"/>
        <end position="141"/>
    </location>
</feature>
<protein>
    <submittedName>
        <fullName evidence="8">ABC transporter permease</fullName>
    </submittedName>
</protein>
<keyword evidence="2 6" id="KW-0813">Transport</keyword>
<dbReference type="PROSITE" id="PS50928">
    <property type="entry name" value="ABC_TM1"/>
    <property type="match status" value="1"/>
</dbReference>
<sequence>MNKTLLAGLLITAIMIAVALFGGYFAPHDLKDQVKIEYIVNDQGKGEVIAPPVRPGSNYPFGTDKNGYDLMAKLMDGAKYTIFLSVGIAFMRVFIGGMLGMLLGYFRTNPAGRLRAPSSWNFLNGIPIFLIFWLMLIGISINPSLSPLAISILMGAVLTVVGLPSVVSSIKDKTSVIRDRAFVVASQSIGAGHWKIIRSHLFPHLKESFLIMTVQEVILVLTLFGQLAIFNLFVGGTTMNFDPAEYFSRTNEWGGLIGQARNSMYLYSWILFIPLASYMLLITGFHLVSNGLEALYKKRYAKFSHF</sequence>
<proteinExistence type="inferred from homology"/>
<organism evidence="8 9">
    <name type="scientific">Cohnella herbarum</name>
    <dbReference type="NCBI Taxonomy" id="2728023"/>
    <lineage>
        <taxon>Bacteria</taxon>
        <taxon>Bacillati</taxon>
        <taxon>Bacillota</taxon>
        <taxon>Bacilli</taxon>
        <taxon>Bacillales</taxon>
        <taxon>Paenibacillaceae</taxon>
        <taxon>Cohnella</taxon>
    </lineage>
</organism>
<comment type="subcellular location">
    <subcellularLocation>
        <location evidence="6">Cell membrane</location>
        <topology evidence="6">Multi-pass membrane protein</topology>
    </subcellularLocation>
    <subcellularLocation>
        <location evidence="1">Membrane</location>
        <topology evidence="1">Multi-pass membrane protein</topology>
    </subcellularLocation>
</comment>
<feature type="transmembrane region" description="Helical" evidence="6">
    <location>
        <begin position="209"/>
        <end position="234"/>
    </location>
</feature>
<dbReference type="InterPro" id="IPR025966">
    <property type="entry name" value="OppC_N"/>
</dbReference>
<dbReference type="EMBL" id="CP051680">
    <property type="protein sequence ID" value="QJD83032.1"/>
    <property type="molecule type" value="Genomic_DNA"/>
</dbReference>
<evidence type="ECO:0000259" key="7">
    <source>
        <dbReference type="PROSITE" id="PS50928"/>
    </source>
</evidence>
<reference evidence="8 9" key="1">
    <citation type="submission" date="2020-04" db="EMBL/GenBank/DDBJ databases">
        <title>Genome sequencing of novel species.</title>
        <authorList>
            <person name="Heo J."/>
            <person name="Kim S.-J."/>
            <person name="Kim J.-S."/>
            <person name="Hong S.-B."/>
            <person name="Kwon S.-W."/>
        </authorList>
    </citation>
    <scope>NUCLEOTIDE SEQUENCE [LARGE SCALE GENOMIC DNA]</scope>
    <source>
        <strain evidence="8 9">MFER-1</strain>
    </source>
</reference>
<dbReference type="PANTHER" id="PTHR43839">
    <property type="entry name" value="OPPC IN A BINDING PROTEIN-DEPENDENT TRANSPORT SYSTEM"/>
    <property type="match status" value="1"/>
</dbReference>
<dbReference type="KEGG" id="cheb:HH215_07505"/>
<dbReference type="Proteomes" id="UP000502248">
    <property type="component" value="Chromosome"/>
</dbReference>
<evidence type="ECO:0000256" key="2">
    <source>
        <dbReference type="ARBA" id="ARBA00022448"/>
    </source>
</evidence>
<evidence type="ECO:0000256" key="1">
    <source>
        <dbReference type="ARBA" id="ARBA00004141"/>
    </source>
</evidence>